<sequence length="189" mass="21512">MRIGILGGTFDPIHIAHMRLAEVAKEKLRLDKIIFVPAYMPPHKNRKDIAAPDLRYEMVKLAIEGKDGFEASDIEINKKNTSYSVETLRALKEKFGPETELFFITGSDSLSELPNWKNIGEIFKLAHFVVANRPKFPLKNVPQGAEVLKIPDMDISSSDLRNRIKEGKRVEDMIPQKVISYINEKSLYS</sequence>
<evidence type="ECO:0000256" key="1">
    <source>
        <dbReference type="ARBA" id="ARBA00002324"/>
    </source>
</evidence>
<comment type="similarity">
    <text evidence="3 11">Belongs to the NadD family.</text>
</comment>
<comment type="pathway">
    <text evidence="2 11">Cofactor biosynthesis; NAD(+) biosynthesis; deamido-NAD(+) from nicotinate D-ribonucleotide: step 1/1.</text>
</comment>
<dbReference type="PANTHER" id="PTHR39321:SF3">
    <property type="entry name" value="PHOSPHOPANTETHEINE ADENYLYLTRANSFERASE"/>
    <property type="match status" value="1"/>
</dbReference>
<dbReference type="EMBL" id="PEWV01000051">
    <property type="protein sequence ID" value="PIU41525.1"/>
    <property type="molecule type" value="Genomic_DNA"/>
</dbReference>
<evidence type="ECO:0000256" key="11">
    <source>
        <dbReference type="HAMAP-Rule" id="MF_00244"/>
    </source>
</evidence>
<dbReference type="AlphaFoldDB" id="A0A2J0KT07"/>
<evidence type="ECO:0000256" key="7">
    <source>
        <dbReference type="ARBA" id="ARBA00022741"/>
    </source>
</evidence>
<protein>
    <recommendedName>
        <fullName evidence="11">Probable nicotinate-nucleotide adenylyltransferase</fullName>
        <ecNumber evidence="11">2.7.7.18</ecNumber>
    </recommendedName>
    <alternativeName>
        <fullName evidence="11">Deamido-NAD(+) diphosphorylase</fullName>
    </alternativeName>
    <alternativeName>
        <fullName evidence="11">Deamido-NAD(+) pyrophosphorylase</fullName>
    </alternativeName>
    <alternativeName>
        <fullName evidence="11">Nicotinate mononucleotide adenylyltransferase</fullName>
        <shortName evidence="11">NaMN adenylyltransferase</shortName>
    </alternativeName>
</protein>
<evidence type="ECO:0000256" key="8">
    <source>
        <dbReference type="ARBA" id="ARBA00022840"/>
    </source>
</evidence>
<dbReference type="SUPFAM" id="SSF52374">
    <property type="entry name" value="Nucleotidylyl transferase"/>
    <property type="match status" value="1"/>
</dbReference>
<dbReference type="HAMAP" id="MF_00244">
    <property type="entry name" value="NaMN_adenylyltr"/>
    <property type="match status" value="1"/>
</dbReference>
<evidence type="ECO:0000256" key="9">
    <source>
        <dbReference type="ARBA" id="ARBA00023027"/>
    </source>
</evidence>
<dbReference type="EC" id="2.7.7.18" evidence="11"/>
<evidence type="ECO:0000256" key="3">
    <source>
        <dbReference type="ARBA" id="ARBA00009014"/>
    </source>
</evidence>
<keyword evidence="9 11" id="KW-0520">NAD</keyword>
<dbReference type="GO" id="GO:0004515">
    <property type="term" value="F:nicotinate-nucleotide adenylyltransferase activity"/>
    <property type="evidence" value="ECO:0007669"/>
    <property type="project" value="UniProtKB-UniRule"/>
</dbReference>
<comment type="catalytic activity">
    <reaction evidence="10 11">
        <text>nicotinate beta-D-ribonucleotide + ATP + H(+) = deamido-NAD(+) + diphosphate</text>
        <dbReference type="Rhea" id="RHEA:22860"/>
        <dbReference type="ChEBI" id="CHEBI:15378"/>
        <dbReference type="ChEBI" id="CHEBI:30616"/>
        <dbReference type="ChEBI" id="CHEBI:33019"/>
        <dbReference type="ChEBI" id="CHEBI:57502"/>
        <dbReference type="ChEBI" id="CHEBI:58437"/>
        <dbReference type="EC" id="2.7.7.18"/>
    </reaction>
</comment>
<feature type="domain" description="Cytidyltransferase-like" evidence="12">
    <location>
        <begin position="5"/>
        <end position="163"/>
    </location>
</feature>
<dbReference type="InterPro" id="IPR004821">
    <property type="entry name" value="Cyt_trans-like"/>
</dbReference>
<accession>A0A2J0KT07</accession>
<dbReference type="NCBIfam" id="TIGR00482">
    <property type="entry name" value="nicotinate (nicotinamide) nucleotide adenylyltransferase"/>
    <property type="match status" value="1"/>
</dbReference>
<evidence type="ECO:0000313" key="13">
    <source>
        <dbReference type="EMBL" id="PIU41525.1"/>
    </source>
</evidence>
<keyword evidence="6 11" id="KW-0548">Nucleotidyltransferase</keyword>
<keyword evidence="7 11" id="KW-0547">Nucleotide-binding</keyword>
<evidence type="ECO:0000256" key="2">
    <source>
        <dbReference type="ARBA" id="ARBA00005019"/>
    </source>
</evidence>
<evidence type="ECO:0000256" key="5">
    <source>
        <dbReference type="ARBA" id="ARBA00022679"/>
    </source>
</evidence>
<dbReference type="GO" id="GO:0009435">
    <property type="term" value="P:NAD+ biosynthetic process"/>
    <property type="evidence" value="ECO:0007669"/>
    <property type="project" value="UniProtKB-UniRule"/>
</dbReference>
<evidence type="ECO:0000256" key="10">
    <source>
        <dbReference type="ARBA" id="ARBA00048721"/>
    </source>
</evidence>
<organism evidence="13 14">
    <name type="scientific">Candidatus Aquitaenariimonas noxiae</name>
    <dbReference type="NCBI Taxonomy" id="1974741"/>
    <lineage>
        <taxon>Bacteria</taxon>
        <taxon>Pseudomonadati</taxon>
        <taxon>Candidatus Omnitrophota</taxon>
        <taxon>Candidatus Aquitaenariimonas</taxon>
    </lineage>
</organism>
<dbReference type="NCBIfam" id="TIGR00125">
    <property type="entry name" value="cyt_tran_rel"/>
    <property type="match status" value="1"/>
</dbReference>
<dbReference type="GO" id="GO:0005524">
    <property type="term" value="F:ATP binding"/>
    <property type="evidence" value="ECO:0007669"/>
    <property type="project" value="UniProtKB-KW"/>
</dbReference>
<evidence type="ECO:0000256" key="6">
    <source>
        <dbReference type="ARBA" id="ARBA00022695"/>
    </source>
</evidence>
<proteinExistence type="inferred from homology"/>
<comment type="caution">
    <text evidence="13">The sequence shown here is derived from an EMBL/GenBank/DDBJ whole genome shotgun (WGS) entry which is preliminary data.</text>
</comment>
<dbReference type="InterPro" id="IPR014729">
    <property type="entry name" value="Rossmann-like_a/b/a_fold"/>
</dbReference>
<evidence type="ECO:0000259" key="12">
    <source>
        <dbReference type="Pfam" id="PF01467"/>
    </source>
</evidence>
<dbReference type="PANTHER" id="PTHR39321">
    <property type="entry name" value="NICOTINATE-NUCLEOTIDE ADENYLYLTRANSFERASE-RELATED"/>
    <property type="match status" value="1"/>
</dbReference>
<evidence type="ECO:0000313" key="14">
    <source>
        <dbReference type="Proteomes" id="UP000230052"/>
    </source>
</evidence>
<dbReference type="InterPro" id="IPR005248">
    <property type="entry name" value="NadD/NMNAT"/>
</dbReference>
<dbReference type="Gene3D" id="3.40.50.620">
    <property type="entry name" value="HUPs"/>
    <property type="match status" value="1"/>
</dbReference>
<keyword evidence="8 11" id="KW-0067">ATP-binding</keyword>
<dbReference type="UniPathway" id="UPA00253">
    <property type="reaction ID" value="UER00332"/>
</dbReference>
<reference evidence="13 14" key="1">
    <citation type="submission" date="2017-09" db="EMBL/GenBank/DDBJ databases">
        <title>Depth-based differentiation of microbial function through sediment-hosted aquifers and enrichment of novel symbionts in the deep terrestrial subsurface.</title>
        <authorList>
            <person name="Probst A.J."/>
            <person name="Ladd B."/>
            <person name="Jarett J.K."/>
            <person name="Geller-Mcgrath D.E."/>
            <person name="Sieber C.M."/>
            <person name="Emerson J.B."/>
            <person name="Anantharaman K."/>
            <person name="Thomas B.C."/>
            <person name="Malmstrom R."/>
            <person name="Stieglmeier M."/>
            <person name="Klingl A."/>
            <person name="Woyke T."/>
            <person name="Ryan C.M."/>
            <person name="Banfield J.F."/>
        </authorList>
    </citation>
    <scope>NUCLEOTIDE SEQUENCE [LARGE SCALE GENOMIC DNA]</scope>
    <source>
        <strain evidence="13">CG07_land_8_20_14_0_80_42_15</strain>
    </source>
</reference>
<dbReference type="Proteomes" id="UP000230052">
    <property type="component" value="Unassembled WGS sequence"/>
</dbReference>
<gene>
    <name evidence="11" type="primary">nadD</name>
    <name evidence="13" type="ORF">COS99_04940</name>
</gene>
<name>A0A2J0KT07_9BACT</name>
<dbReference type="Pfam" id="PF01467">
    <property type="entry name" value="CTP_transf_like"/>
    <property type="match status" value="1"/>
</dbReference>
<keyword evidence="4 11" id="KW-0662">Pyridine nucleotide biosynthesis</keyword>
<dbReference type="CDD" id="cd02165">
    <property type="entry name" value="NMNAT"/>
    <property type="match status" value="1"/>
</dbReference>
<comment type="function">
    <text evidence="1 11">Catalyzes the reversible adenylation of nicotinate mononucleotide (NaMN) to nicotinic acid adenine dinucleotide (NaAD).</text>
</comment>
<evidence type="ECO:0000256" key="4">
    <source>
        <dbReference type="ARBA" id="ARBA00022642"/>
    </source>
</evidence>
<keyword evidence="5 11" id="KW-0808">Transferase</keyword>
<dbReference type="NCBIfam" id="NF000840">
    <property type="entry name" value="PRK00071.1-3"/>
    <property type="match status" value="1"/>
</dbReference>